<evidence type="ECO:0000313" key="2">
    <source>
        <dbReference type="EnsemblMetazoa" id="BGLB037315-PA"/>
    </source>
</evidence>
<dbReference type="KEGG" id="bgt:106060178"/>
<keyword evidence="1" id="KW-0732">Signal</keyword>
<dbReference type="AlphaFoldDB" id="A0A2C9M121"/>
<dbReference type="VEuPathDB" id="VectorBase:BGLAX_042203"/>
<name>A0A2C9M121_BIOGL</name>
<gene>
    <name evidence="2" type="primary">106060178</name>
</gene>
<dbReference type="Proteomes" id="UP000076420">
    <property type="component" value="Unassembled WGS sequence"/>
</dbReference>
<dbReference type="EnsemblMetazoa" id="BGLB037315-RA">
    <property type="protein sequence ID" value="BGLB037315-PA"/>
    <property type="gene ID" value="BGLB037315"/>
</dbReference>
<evidence type="ECO:0000313" key="3">
    <source>
        <dbReference type="Proteomes" id="UP000076420"/>
    </source>
</evidence>
<feature type="signal peptide" evidence="1">
    <location>
        <begin position="1"/>
        <end position="17"/>
    </location>
</feature>
<evidence type="ECO:0008006" key="4">
    <source>
        <dbReference type="Google" id="ProtNLM"/>
    </source>
</evidence>
<evidence type="ECO:0000256" key="1">
    <source>
        <dbReference type="SAM" id="SignalP"/>
    </source>
</evidence>
<sequence>MKNLMVILFLTLDVCLAQLHNSLLPLVDPLSPQATPVKCYHCDNHAGRFPECLSAPVTCHTDEVCSVVYSLSQTTIKCQKSSDCARDIAHPTAECVEGGYQIQPGQCEQCCSSNDCLDSVINKIVATHNTGLLCPSTCSHLNASCLHTGTHCAHDQFCELFRNDHNVVTGTCKNIHELQKCHDDQSKHACPGNPHVHNCVYGCCTTSTCLSSHFSTHLPTTTHAPSTTAFKAPTVECRICTGNDCDQGGFSVLCSDGYCMENVTYHSDGSKFVTKGCSSLNDCQTYWKQNPNIIQQQCLVMMTSLSPATSNMTCRYCCNSYHCNEQMTPQNVLLFE</sequence>
<reference evidence="2" key="1">
    <citation type="submission" date="2020-05" db="UniProtKB">
        <authorList>
            <consortium name="EnsemblMetazoa"/>
        </authorList>
    </citation>
    <scope>IDENTIFICATION</scope>
    <source>
        <strain evidence="2">BB02</strain>
    </source>
</reference>
<accession>A0A2C9M121</accession>
<protein>
    <recommendedName>
        <fullName evidence="4">UPAR/Ly6 domain-containing protein</fullName>
    </recommendedName>
</protein>
<organism evidence="2 3">
    <name type="scientific">Biomphalaria glabrata</name>
    <name type="common">Bloodfluke planorb</name>
    <name type="synonym">Freshwater snail</name>
    <dbReference type="NCBI Taxonomy" id="6526"/>
    <lineage>
        <taxon>Eukaryota</taxon>
        <taxon>Metazoa</taxon>
        <taxon>Spiralia</taxon>
        <taxon>Lophotrochozoa</taxon>
        <taxon>Mollusca</taxon>
        <taxon>Gastropoda</taxon>
        <taxon>Heterobranchia</taxon>
        <taxon>Euthyneura</taxon>
        <taxon>Panpulmonata</taxon>
        <taxon>Hygrophila</taxon>
        <taxon>Lymnaeoidea</taxon>
        <taxon>Planorbidae</taxon>
        <taxon>Biomphalaria</taxon>
    </lineage>
</organism>
<dbReference type="VEuPathDB" id="VectorBase:BGLB037315"/>
<dbReference type="OrthoDB" id="10273357at2759"/>
<feature type="chain" id="PRO_5012903484" description="UPAR/Ly6 domain-containing protein" evidence="1">
    <location>
        <begin position="18"/>
        <end position="336"/>
    </location>
</feature>
<proteinExistence type="predicted"/>